<feature type="binding site" evidence="7">
    <location>
        <position position="364"/>
    </location>
    <ligand>
        <name>3-phosphoshikimate</name>
        <dbReference type="ChEBI" id="CHEBI:145989"/>
    </ligand>
</feature>
<evidence type="ECO:0000256" key="7">
    <source>
        <dbReference type="HAMAP-Rule" id="MF_00210"/>
    </source>
</evidence>
<feature type="binding site" evidence="7">
    <location>
        <position position="53"/>
    </location>
    <ligand>
        <name>phosphoenolpyruvate</name>
        <dbReference type="ChEBI" id="CHEBI:58702"/>
    </ligand>
</feature>
<feature type="region of interest" description="Disordered" evidence="8">
    <location>
        <begin position="1"/>
        <end position="39"/>
    </location>
</feature>
<feature type="binding site" evidence="7">
    <location>
        <position position="53"/>
    </location>
    <ligand>
        <name>3-phosphoshikimate</name>
        <dbReference type="ChEBI" id="CHEBI:145989"/>
    </ligand>
</feature>
<dbReference type="EMBL" id="JAGSOV010000012">
    <property type="protein sequence ID" value="MCO1654688.1"/>
    <property type="molecule type" value="Genomic_DNA"/>
</dbReference>
<feature type="binding site" evidence="7">
    <location>
        <position position="150"/>
    </location>
    <ligand>
        <name>phosphoenolpyruvate</name>
        <dbReference type="ChEBI" id="CHEBI:58702"/>
    </ligand>
</feature>
<name>A0ABT0ZVE7_9PSEU</name>
<keyword evidence="11" id="KW-1185">Reference proteome</keyword>
<dbReference type="InterPro" id="IPR001986">
    <property type="entry name" value="Enolpyruvate_Tfrase_dom"/>
</dbReference>
<comment type="caution">
    <text evidence="10">The sequence shown here is derived from an EMBL/GenBank/DDBJ whole genome shotgun (WGS) entry which is preliminary data.</text>
</comment>
<feature type="binding site" evidence="7">
    <location>
        <position position="434"/>
    </location>
    <ligand>
        <name>phosphoenolpyruvate</name>
        <dbReference type="ChEBI" id="CHEBI:58702"/>
    </ligand>
</feature>
<feature type="binding site" evidence="7">
    <location>
        <position position="222"/>
    </location>
    <ligand>
        <name>3-phosphoshikimate</name>
        <dbReference type="ChEBI" id="CHEBI:145989"/>
    </ligand>
</feature>
<feature type="binding site" evidence="7">
    <location>
        <position position="195"/>
    </location>
    <ligand>
        <name>phosphoenolpyruvate</name>
        <dbReference type="ChEBI" id="CHEBI:58702"/>
    </ligand>
</feature>
<gene>
    <name evidence="7 10" type="primary">aroA</name>
    <name evidence="10" type="ORF">KDL28_06425</name>
</gene>
<dbReference type="PROSITE" id="PS00885">
    <property type="entry name" value="EPSP_SYNTHASE_2"/>
    <property type="match status" value="1"/>
</dbReference>
<dbReference type="Pfam" id="PF00275">
    <property type="entry name" value="EPSP_synthase"/>
    <property type="match status" value="1"/>
</dbReference>
<comment type="pathway">
    <text evidence="1 7">Metabolic intermediate biosynthesis; chorismate biosynthesis; chorismate from D-erythrose 4-phosphate and phosphoenolpyruvate: step 6/7.</text>
</comment>
<evidence type="ECO:0000313" key="11">
    <source>
        <dbReference type="Proteomes" id="UP001165283"/>
    </source>
</evidence>
<dbReference type="Gene3D" id="3.65.10.10">
    <property type="entry name" value="Enolpyruvate transferase domain"/>
    <property type="match status" value="2"/>
</dbReference>
<dbReference type="Proteomes" id="UP001165283">
    <property type="component" value="Unassembled WGS sequence"/>
</dbReference>
<feature type="binding site" evidence="7">
    <location>
        <position position="58"/>
    </location>
    <ligand>
        <name>3-phosphoshikimate</name>
        <dbReference type="ChEBI" id="CHEBI:145989"/>
    </ligand>
</feature>
<evidence type="ECO:0000313" key="10">
    <source>
        <dbReference type="EMBL" id="MCO1654688.1"/>
    </source>
</evidence>
<evidence type="ECO:0000256" key="6">
    <source>
        <dbReference type="ARBA" id="ARBA00044633"/>
    </source>
</evidence>
<feature type="binding site" evidence="7">
    <location>
        <position position="409"/>
    </location>
    <ligand>
        <name>phosphoenolpyruvate</name>
        <dbReference type="ChEBI" id="CHEBI:58702"/>
    </ligand>
</feature>
<feature type="active site" description="Proton acceptor" evidence="7">
    <location>
        <position position="337"/>
    </location>
</feature>
<dbReference type="InterPro" id="IPR036968">
    <property type="entry name" value="Enolpyruvate_Tfrase_sf"/>
</dbReference>
<dbReference type="PANTHER" id="PTHR21090:SF5">
    <property type="entry name" value="PENTAFUNCTIONAL AROM POLYPEPTIDE"/>
    <property type="match status" value="1"/>
</dbReference>
<comment type="subunit">
    <text evidence="7">Monomer.</text>
</comment>
<comment type="subcellular location">
    <subcellularLocation>
        <location evidence="7">Cytoplasm</location>
    </subcellularLocation>
</comment>
<feature type="binding site" evidence="7">
    <location>
        <position position="368"/>
    </location>
    <ligand>
        <name>phosphoenolpyruvate</name>
        <dbReference type="ChEBI" id="CHEBI:58702"/>
    </ligand>
</feature>
<dbReference type="InterPro" id="IPR013792">
    <property type="entry name" value="RNA3'P_cycl/enolpyr_Trfase_a/b"/>
</dbReference>
<dbReference type="PIRSF" id="PIRSF000505">
    <property type="entry name" value="EPSPS"/>
    <property type="match status" value="1"/>
</dbReference>
<feature type="binding site" evidence="7">
    <location>
        <position position="54"/>
    </location>
    <ligand>
        <name>3-phosphoshikimate</name>
        <dbReference type="ChEBI" id="CHEBI:145989"/>
    </ligand>
</feature>
<keyword evidence="3 7" id="KW-0028">Amino-acid biosynthesis</keyword>
<protein>
    <recommendedName>
        <fullName evidence="7">3-phosphoshikimate 1-carboxyvinyltransferase</fullName>
        <ecNumber evidence="7">2.5.1.19</ecNumber>
    </recommendedName>
    <alternativeName>
        <fullName evidence="7">5-enolpyruvylshikimate-3-phosphate synthase</fullName>
        <shortName evidence="7">EPSP synthase</shortName>
        <shortName evidence="7">EPSPS</shortName>
    </alternativeName>
</protein>
<comment type="catalytic activity">
    <reaction evidence="6">
        <text>3-phosphoshikimate + phosphoenolpyruvate = 5-O-(1-carboxyvinyl)-3-phosphoshikimate + phosphate</text>
        <dbReference type="Rhea" id="RHEA:21256"/>
        <dbReference type="ChEBI" id="CHEBI:43474"/>
        <dbReference type="ChEBI" id="CHEBI:57701"/>
        <dbReference type="ChEBI" id="CHEBI:58702"/>
        <dbReference type="ChEBI" id="CHEBI:145989"/>
        <dbReference type="EC" id="2.5.1.19"/>
    </reaction>
    <physiologicalReaction direction="left-to-right" evidence="6">
        <dbReference type="Rhea" id="RHEA:21257"/>
    </physiologicalReaction>
</comment>
<feature type="domain" description="Enolpyruvate transferase" evidence="9">
    <location>
        <begin position="41"/>
        <end position="441"/>
    </location>
</feature>
<evidence type="ECO:0000256" key="5">
    <source>
        <dbReference type="ARBA" id="ARBA00023141"/>
    </source>
</evidence>
<dbReference type="HAMAP" id="MF_00210">
    <property type="entry name" value="EPSP_synth"/>
    <property type="match status" value="1"/>
</dbReference>
<feature type="compositionally biased region" description="Basic and acidic residues" evidence="8">
    <location>
        <begin position="9"/>
        <end position="25"/>
    </location>
</feature>
<feature type="binding site" evidence="7">
    <location>
        <position position="337"/>
    </location>
    <ligand>
        <name>3-phosphoshikimate</name>
        <dbReference type="ChEBI" id="CHEBI:145989"/>
    </ligand>
</feature>
<feature type="binding site" evidence="7">
    <location>
        <position position="194"/>
    </location>
    <ligand>
        <name>3-phosphoshikimate</name>
        <dbReference type="ChEBI" id="CHEBI:145989"/>
    </ligand>
</feature>
<reference evidence="10" key="1">
    <citation type="submission" date="2021-04" db="EMBL/GenBank/DDBJ databases">
        <title>Pseudonocardia sp. nov., isolated from sandy soil of mangrove forest.</title>
        <authorList>
            <person name="Zan Z."/>
            <person name="Huang R."/>
            <person name="Liu W."/>
        </authorList>
    </citation>
    <scope>NUCLEOTIDE SEQUENCE</scope>
    <source>
        <strain evidence="10">S2-4</strain>
    </source>
</reference>
<evidence type="ECO:0000256" key="4">
    <source>
        <dbReference type="ARBA" id="ARBA00022679"/>
    </source>
</evidence>
<dbReference type="PROSITE" id="PS00104">
    <property type="entry name" value="EPSP_SYNTHASE_1"/>
    <property type="match status" value="1"/>
</dbReference>
<keyword evidence="5 7" id="KW-0057">Aromatic amino acid biosynthesis</keyword>
<comment type="function">
    <text evidence="7">Catalyzes the transfer of the enolpyruvyl moiety of phosphoenolpyruvate (PEP) to the 5-hydroxyl of shikimate-3-phosphate (S3P) to produce enolpyruvyl shikimate-3-phosphate and inorganic phosphate.</text>
</comment>
<evidence type="ECO:0000259" key="9">
    <source>
        <dbReference type="Pfam" id="PF00275"/>
    </source>
</evidence>
<dbReference type="InterPro" id="IPR023193">
    <property type="entry name" value="EPSP_synthase_CS"/>
</dbReference>
<accession>A0ABT0ZVE7</accession>
<dbReference type="EC" id="2.5.1.19" evidence="7"/>
<dbReference type="NCBIfam" id="TIGR01356">
    <property type="entry name" value="aroA"/>
    <property type="match status" value="1"/>
</dbReference>
<dbReference type="InterPro" id="IPR006264">
    <property type="entry name" value="EPSP_synthase"/>
</dbReference>
<feature type="binding site" evidence="7">
    <location>
        <position position="195"/>
    </location>
    <ligand>
        <name>3-phosphoshikimate</name>
        <dbReference type="ChEBI" id="CHEBI:145989"/>
    </ligand>
</feature>
<evidence type="ECO:0000256" key="1">
    <source>
        <dbReference type="ARBA" id="ARBA00004811"/>
    </source>
</evidence>
<dbReference type="SUPFAM" id="SSF55205">
    <property type="entry name" value="EPT/RTPC-like"/>
    <property type="match status" value="1"/>
</dbReference>
<feature type="binding site" evidence="7">
    <location>
        <position position="193"/>
    </location>
    <ligand>
        <name>3-phosphoshikimate</name>
        <dbReference type="ChEBI" id="CHEBI:145989"/>
    </ligand>
</feature>
<sequence>MGSIVARPTDTHRQRDPGGVRDHLSVTRSSSEPWPAPVATGPVRARVTVPGSKSVTNRALLLAALSGGAASVSGAPTSRDTALMVGALRALGAPVGIEGERVVFGEHDGPHGGGTVDCGLAGTVMRFVPPAAALADGPVSFDGDPRARERPMATVLDAMRALGAVVEGERLPFTVRGTGSMPGGEVTIDASASSQFVSGLLLSGARYEKGVAVYHDGKPVPSLPHIDMTVAMLREAGVDVDDTEPNTWRVAPGPIRARDWVVEPDLSNAAVFLAAAAVTGGEVTVLGWPAGSSQPGAHVLSVLEQAGCAVSVSAEGVTVRGPERLSGVDVDLHDASELTPTVAAVAALAGGPSRITGVAHIRGHETDRLAALAAELNGLGGRVTELPDGLEIRPVPLHGGGWGAYADHRMATAGAIVGLVVPGVEVDDVECTSKTMPGFAGRWAAML</sequence>
<keyword evidence="4 7" id="KW-0808">Transferase</keyword>
<comment type="similarity">
    <text evidence="2 7">Belongs to the EPSP synthase family.</text>
</comment>
<dbReference type="CDD" id="cd01556">
    <property type="entry name" value="EPSP_synthase"/>
    <property type="match status" value="1"/>
</dbReference>
<dbReference type="PANTHER" id="PTHR21090">
    <property type="entry name" value="AROM/DEHYDROQUINATE SYNTHASE"/>
    <property type="match status" value="1"/>
</dbReference>
<comment type="caution">
    <text evidence="7">Lacks conserved residue(s) required for the propagation of feature annotation.</text>
</comment>
<evidence type="ECO:0000256" key="2">
    <source>
        <dbReference type="ARBA" id="ARBA00009948"/>
    </source>
</evidence>
<evidence type="ECO:0000256" key="3">
    <source>
        <dbReference type="ARBA" id="ARBA00022605"/>
    </source>
</evidence>
<dbReference type="GO" id="GO:0003866">
    <property type="term" value="F:3-phosphoshikimate 1-carboxyvinyltransferase activity"/>
    <property type="evidence" value="ECO:0007669"/>
    <property type="project" value="UniProtKB-EC"/>
</dbReference>
<organism evidence="10 11">
    <name type="scientific">Pseudonocardia humida</name>
    <dbReference type="NCBI Taxonomy" id="2800819"/>
    <lineage>
        <taxon>Bacteria</taxon>
        <taxon>Bacillati</taxon>
        <taxon>Actinomycetota</taxon>
        <taxon>Actinomycetes</taxon>
        <taxon>Pseudonocardiales</taxon>
        <taxon>Pseudonocardiaceae</taxon>
        <taxon>Pseudonocardia</taxon>
    </lineage>
</organism>
<proteinExistence type="inferred from homology"/>
<keyword evidence="7" id="KW-0963">Cytoplasm</keyword>
<feature type="binding site" evidence="7">
    <location>
        <position position="122"/>
    </location>
    <ligand>
        <name>phosphoenolpyruvate</name>
        <dbReference type="ChEBI" id="CHEBI:58702"/>
    </ligand>
</feature>
<evidence type="ECO:0000256" key="8">
    <source>
        <dbReference type="SAM" id="MobiDB-lite"/>
    </source>
</evidence>